<organism evidence="9 10">
    <name type="scientific">Penicillium fimorum</name>
    <dbReference type="NCBI Taxonomy" id="1882269"/>
    <lineage>
        <taxon>Eukaryota</taxon>
        <taxon>Fungi</taxon>
        <taxon>Dikarya</taxon>
        <taxon>Ascomycota</taxon>
        <taxon>Pezizomycotina</taxon>
        <taxon>Eurotiomycetes</taxon>
        <taxon>Eurotiomycetidae</taxon>
        <taxon>Eurotiales</taxon>
        <taxon>Aspergillaceae</taxon>
        <taxon>Penicillium</taxon>
    </lineage>
</organism>
<sequence>PIHSLHQQLFTPTSFQLKMAANGTIKPALIVVDMQEDFCPPHGSLAVAGGRGIAPIINTLLAKPGFVARIMTKDYHPKDHISFASNHPGPNIHPFTSFVAINNPALGKESETKLQQLWPIHCVAGTPGAEIIPEIDTSSDYLVVHKGIRPGVEMYSVFADAFGNCDHGTNMHSVSLDVATTLKAQGVTDVFVVGLAGDYCVKATAIDAVRTGFKSWVIQEGTKCVEPTGWNDVQDELEIAGVSIISMNDPVIKDLEGKR</sequence>
<feature type="non-terminal residue" evidence="9">
    <location>
        <position position="259"/>
    </location>
</feature>
<evidence type="ECO:0000256" key="4">
    <source>
        <dbReference type="ARBA" id="ARBA00022801"/>
    </source>
</evidence>
<feature type="domain" description="Isochorismatase-like" evidence="8">
    <location>
        <begin position="28"/>
        <end position="246"/>
    </location>
</feature>
<evidence type="ECO:0000256" key="5">
    <source>
        <dbReference type="ARBA" id="ARBA00037900"/>
    </source>
</evidence>
<comment type="similarity">
    <text evidence="1">Belongs to the isochorismatase family.</text>
</comment>
<proteinExistence type="inferred from homology"/>
<comment type="caution">
    <text evidence="9">The sequence shown here is derived from an EMBL/GenBank/DDBJ whole genome shotgun (WGS) entry which is preliminary data.</text>
</comment>
<comment type="pathway">
    <text evidence="5">Cofactor biosynthesis; nicotinate biosynthesis; nicotinate from nicotinamide: step 1/1.</text>
</comment>
<evidence type="ECO:0000256" key="7">
    <source>
        <dbReference type="ARBA" id="ARBA00043224"/>
    </source>
</evidence>
<evidence type="ECO:0000259" key="8">
    <source>
        <dbReference type="Pfam" id="PF00857"/>
    </source>
</evidence>
<dbReference type="AlphaFoldDB" id="A0A9X0CAK1"/>
<evidence type="ECO:0000256" key="2">
    <source>
        <dbReference type="ARBA" id="ARBA00022642"/>
    </source>
</evidence>
<dbReference type="PANTHER" id="PTHR11080:SF2">
    <property type="entry name" value="LD05707P"/>
    <property type="match status" value="1"/>
</dbReference>
<keyword evidence="10" id="KW-1185">Reference proteome</keyword>
<dbReference type="OrthoDB" id="3341310at2759"/>
<dbReference type="SUPFAM" id="SSF52499">
    <property type="entry name" value="Isochorismatase-like hydrolases"/>
    <property type="match status" value="1"/>
</dbReference>
<accession>A0A9X0CAK1</accession>
<gene>
    <name evidence="9" type="ORF">N7463_004072</name>
</gene>
<evidence type="ECO:0000313" key="9">
    <source>
        <dbReference type="EMBL" id="KAJ5514520.1"/>
    </source>
</evidence>
<protein>
    <recommendedName>
        <fullName evidence="6">nicotinamidase</fullName>
        <ecNumber evidence="6">3.5.1.19</ecNumber>
    </recommendedName>
    <alternativeName>
        <fullName evidence="7">Nicotinamide deamidase</fullName>
    </alternativeName>
</protein>
<keyword evidence="3" id="KW-0479">Metal-binding</keyword>
<dbReference type="PANTHER" id="PTHR11080">
    <property type="entry name" value="PYRAZINAMIDASE/NICOTINAMIDASE"/>
    <property type="match status" value="1"/>
</dbReference>
<dbReference type="InterPro" id="IPR036380">
    <property type="entry name" value="Isochorismatase-like_sf"/>
</dbReference>
<evidence type="ECO:0000313" key="10">
    <source>
        <dbReference type="Proteomes" id="UP001149954"/>
    </source>
</evidence>
<dbReference type="InterPro" id="IPR000868">
    <property type="entry name" value="Isochorismatase-like_dom"/>
</dbReference>
<evidence type="ECO:0000256" key="6">
    <source>
        <dbReference type="ARBA" id="ARBA00039017"/>
    </source>
</evidence>
<dbReference type="EC" id="3.5.1.19" evidence="6"/>
<reference evidence="9" key="1">
    <citation type="submission" date="2022-12" db="EMBL/GenBank/DDBJ databases">
        <authorList>
            <person name="Petersen C."/>
        </authorList>
    </citation>
    <scope>NUCLEOTIDE SEQUENCE</scope>
    <source>
        <strain evidence="9">IBT 29495</strain>
    </source>
</reference>
<reference evidence="9" key="2">
    <citation type="journal article" date="2023" name="IMA Fungus">
        <title>Comparative genomic study of the Penicillium genus elucidates a diverse pangenome and 15 lateral gene transfer events.</title>
        <authorList>
            <person name="Petersen C."/>
            <person name="Sorensen T."/>
            <person name="Nielsen M.R."/>
            <person name="Sondergaard T.E."/>
            <person name="Sorensen J.L."/>
            <person name="Fitzpatrick D.A."/>
            <person name="Frisvad J.C."/>
            <person name="Nielsen K.L."/>
        </authorList>
    </citation>
    <scope>NUCLEOTIDE SEQUENCE</scope>
    <source>
        <strain evidence="9">IBT 29495</strain>
    </source>
</reference>
<dbReference type="GO" id="GO:0019363">
    <property type="term" value="P:pyridine nucleotide biosynthetic process"/>
    <property type="evidence" value="ECO:0007669"/>
    <property type="project" value="UniProtKB-KW"/>
</dbReference>
<dbReference type="EMBL" id="JAPWDS010000002">
    <property type="protein sequence ID" value="KAJ5514520.1"/>
    <property type="molecule type" value="Genomic_DNA"/>
</dbReference>
<dbReference type="Gene3D" id="3.40.50.850">
    <property type="entry name" value="Isochorismatase-like"/>
    <property type="match status" value="1"/>
</dbReference>
<dbReference type="Proteomes" id="UP001149954">
    <property type="component" value="Unassembled WGS sequence"/>
</dbReference>
<dbReference type="Pfam" id="PF00857">
    <property type="entry name" value="Isochorismatase"/>
    <property type="match status" value="1"/>
</dbReference>
<dbReference type="GO" id="GO:0008936">
    <property type="term" value="F:nicotinamidase activity"/>
    <property type="evidence" value="ECO:0007669"/>
    <property type="project" value="UniProtKB-EC"/>
</dbReference>
<name>A0A9X0CAK1_9EURO</name>
<evidence type="ECO:0000256" key="1">
    <source>
        <dbReference type="ARBA" id="ARBA00006336"/>
    </source>
</evidence>
<evidence type="ECO:0000256" key="3">
    <source>
        <dbReference type="ARBA" id="ARBA00022723"/>
    </source>
</evidence>
<keyword evidence="4" id="KW-0378">Hydrolase</keyword>
<dbReference type="GO" id="GO:0046872">
    <property type="term" value="F:metal ion binding"/>
    <property type="evidence" value="ECO:0007669"/>
    <property type="project" value="UniProtKB-KW"/>
</dbReference>
<dbReference type="InterPro" id="IPR052347">
    <property type="entry name" value="Isochorismatase_Nicotinamidase"/>
</dbReference>
<keyword evidence="2" id="KW-0662">Pyridine nucleotide biosynthesis</keyword>